<feature type="compositionally biased region" description="Polar residues" evidence="1">
    <location>
        <begin position="38"/>
        <end position="58"/>
    </location>
</feature>
<protein>
    <submittedName>
        <fullName evidence="2">Uncharacterized protein</fullName>
    </submittedName>
</protein>
<evidence type="ECO:0000313" key="2">
    <source>
        <dbReference type="EMBL" id="MFC6661314.1"/>
    </source>
</evidence>
<comment type="caution">
    <text evidence="2">The sequence shown here is derived from an EMBL/GenBank/DDBJ whole genome shotgun (WGS) entry which is preliminary data.</text>
</comment>
<evidence type="ECO:0000256" key="1">
    <source>
        <dbReference type="SAM" id="MobiDB-lite"/>
    </source>
</evidence>
<name>A0ABW1ZK56_9DEIO</name>
<dbReference type="EMBL" id="JBHSWB010000001">
    <property type="protein sequence ID" value="MFC6661314.1"/>
    <property type="molecule type" value="Genomic_DNA"/>
</dbReference>
<dbReference type="RefSeq" id="WP_380056749.1">
    <property type="nucleotide sequence ID" value="NZ_JBHSWB010000001.1"/>
</dbReference>
<organism evidence="2 3">
    <name type="scientific">Deinococcus multiflagellatus</name>
    <dbReference type="NCBI Taxonomy" id="1656887"/>
    <lineage>
        <taxon>Bacteria</taxon>
        <taxon>Thermotogati</taxon>
        <taxon>Deinococcota</taxon>
        <taxon>Deinococci</taxon>
        <taxon>Deinococcales</taxon>
        <taxon>Deinococcaceae</taxon>
        <taxon>Deinococcus</taxon>
    </lineage>
</organism>
<gene>
    <name evidence="2" type="ORF">ACFP90_13890</name>
</gene>
<reference evidence="3" key="1">
    <citation type="journal article" date="2019" name="Int. J. Syst. Evol. Microbiol.">
        <title>The Global Catalogue of Microorganisms (GCM) 10K type strain sequencing project: providing services to taxonomists for standard genome sequencing and annotation.</title>
        <authorList>
            <consortium name="The Broad Institute Genomics Platform"/>
            <consortium name="The Broad Institute Genome Sequencing Center for Infectious Disease"/>
            <person name="Wu L."/>
            <person name="Ma J."/>
        </authorList>
    </citation>
    <scope>NUCLEOTIDE SEQUENCE [LARGE SCALE GENOMIC DNA]</scope>
    <source>
        <strain evidence="3">CCUG 63830</strain>
    </source>
</reference>
<proteinExistence type="predicted"/>
<sequence length="64" mass="6785">MHTAGIAGNNNSRTSFMRPLALAWGLVTPNVLGFVVQRGTQGPQDPQANNTTTPQEQSGAWPPP</sequence>
<feature type="region of interest" description="Disordered" evidence="1">
    <location>
        <begin position="37"/>
        <end position="64"/>
    </location>
</feature>
<evidence type="ECO:0000313" key="3">
    <source>
        <dbReference type="Proteomes" id="UP001596317"/>
    </source>
</evidence>
<accession>A0ABW1ZK56</accession>
<keyword evidence="3" id="KW-1185">Reference proteome</keyword>
<dbReference type="Proteomes" id="UP001596317">
    <property type="component" value="Unassembled WGS sequence"/>
</dbReference>